<dbReference type="InterPro" id="IPR000651">
    <property type="entry name" value="Ras-like_Gua-exchang_fac_N"/>
</dbReference>
<feature type="compositionally biased region" description="Polar residues" evidence="3">
    <location>
        <begin position="1650"/>
        <end position="1671"/>
    </location>
</feature>
<feature type="compositionally biased region" description="Polar residues" evidence="3">
    <location>
        <begin position="1448"/>
        <end position="1459"/>
    </location>
</feature>
<feature type="region of interest" description="Disordered" evidence="3">
    <location>
        <begin position="1022"/>
        <end position="1065"/>
    </location>
</feature>
<organism evidence="6 7">
    <name type="scientific">Mortierella polycephala</name>
    <dbReference type="NCBI Taxonomy" id="41804"/>
    <lineage>
        <taxon>Eukaryota</taxon>
        <taxon>Fungi</taxon>
        <taxon>Fungi incertae sedis</taxon>
        <taxon>Mucoromycota</taxon>
        <taxon>Mortierellomycotina</taxon>
        <taxon>Mortierellomycetes</taxon>
        <taxon>Mortierellales</taxon>
        <taxon>Mortierellaceae</taxon>
        <taxon>Mortierella</taxon>
    </lineage>
</organism>
<reference evidence="6" key="1">
    <citation type="journal article" date="2020" name="Fungal Divers.">
        <title>Resolving the Mortierellaceae phylogeny through synthesis of multi-gene phylogenetics and phylogenomics.</title>
        <authorList>
            <person name="Vandepol N."/>
            <person name="Liber J."/>
            <person name="Desiro A."/>
            <person name="Na H."/>
            <person name="Kennedy M."/>
            <person name="Barry K."/>
            <person name="Grigoriev I.V."/>
            <person name="Miller A.N."/>
            <person name="O'Donnell K."/>
            <person name="Stajich J.E."/>
            <person name="Bonito G."/>
        </authorList>
    </citation>
    <scope>NUCLEOTIDE SEQUENCE</scope>
    <source>
        <strain evidence="6">KOD948</strain>
    </source>
</reference>
<dbReference type="SMART" id="SM00229">
    <property type="entry name" value="RasGEFN"/>
    <property type="match status" value="1"/>
</dbReference>
<dbReference type="InterPro" id="IPR001895">
    <property type="entry name" value="RASGEF_cat_dom"/>
</dbReference>
<proteinExistence type="predicted"/>
<feature type="compositionally biased region" description="Polar residues" evidence="3">
    <location>
        <begin position="314"/>
        <end position="323"/>
    </location>
</feature>
<evidence type="ECO:0000256" key="3">
    <source>
        <dbReference type="SAM" id="MobiDB-lite"/>
    </source>
</evidence>
<keyword evidence="1 2" id="KW-0344">Guanine-nucleotide releasing factor</keyword>
<feature type="region of interest" description="Disordered" evidence="3">
    <location>
        <begin position="906"/>
        <end position="941"/>
    </location>
</feature>
<evidence type="ECO:0000259" key="5">
    <source>
        <dbReference type="PROSITE" id="PS50212"/>
    </source>
</evidence>
<feature type="region of interest" description="Disordered" evidence="3">
    <location>
        <begin position="1650"/>
        <end position="1774"/>
    </location>
</feature>
<feature type="compositionally biased region" description="Polar residues" evidence="3">
    <location>
        <begin position="1304"/>
        <end position="1315"/>
    </location>
</feature>
<feature type="compositionally biased region" description="Low complexity" evidence="3">
    <location>
        <begin position="293"/>
        <end position="304"/>
    </location>
</feature>
<dbReference type="PANTHER" id="PTHR23113:SF363">
    <property type="entry name" value="PROTEIN SON OF SEVENLESS"/>
    <property type="match status" value="1"/>
</dbReference>
<feature type="compositionally biased region" description="Polar residues" evidence="3">
    <location>
        <begin position="695"/>
        <end position="704"/>
    </location>
</feature>
<feature type="compositionally biased region" description="Polar residues" evidence="3">
    <location>
        <begin position="101"/>
        <end position="147"/>
    </location>
</feature>
<feature type="domain" description="N-terminal Ras-GEF" evidence="5">
    <location>
        <begin position="425"/>
        <end position="552"/>
    </location>
</feature>
<feature type="compositionally biased region" description="Low complexity" evidence="3">
    <location>
        <begin position="84"/>
        <end position="100"/>
    </location>
</feature>
<dbReference type="OrthoDB" id="10254377at2759"/>
<sequence>MAGCEPQLTQAMDTEYQGIDLSADGFELTVSMKPGDPDYSDLTSQHGRIDDNESAVAQLELSPNNTHSRKSPSLPPLRMTPLSTPMTMANTTTAAPGTTNSDQTENPVAATSSINTPTGSELYSGNDNSNGWGQGTGNSSNHNNISHQGEHAAWDDSTYPPPTPVSSPTDYFSSTWVLPPIPSFTEIGLTFDKSQTSSADATSKPRHVASKSSYSMDDINDTAKEQTSQTAECSNINDSGVQTTRSSHYGMDSRQQQPELIPDYNPSVFDHIQSDDNEAYILWSASLNANATPTLSPDSTPTTSHFSRAGGPSSFASSHQLMQNLPPLEPASAVKRWSTGDSFKGKDKGRDSLDSDTSAPEIPPFPARLNSEASLARQSISQRSSGTASIPKSSNSSVVLPSKVTSSDATGSAPITSTAPTNAQENRVIMAATVEKLIEKLTSDIDYTFLTDFFLIYRLFISPMALLRLLMARFQWALTEDTPQRQIARVRTFVAMRHWLLNYFEYDFMGSKALRQMLIQDLRSLAEHAIVCKCVRNQRIVKELQRLYRVKRKAYSREKTQRALERSASKPRETNRDDARHRRPASRELNGSIQRGKRSSMDASGADDKRRRRPAHKDYSDLEMGHRYVKSDDERYLGGESTDSDMDNASAAGQSEDEIYQKNTQYMMNRSQELSQQLSEDDTDILDFEEDDRSQTTTNLSSAHLPSPARSAVSYYSHRPQHERGAVYHPIAYSETNSRYQQSSDISEHSHHQYYCHTVPRVRGTNVKPRPLSYGAPSLGSSTSLTLSPPDSPRPVEPYLNPPPRSAMSPERKKTWSQYMSATVEQLTKVKRAILPKSPHSIQDIYLTAGGSISNQSLVMGAGSSFGEGRRRKSHMKLSTNTQCWQEDRELIIPDRVSQSINMRESLTTTDSMASSSAGHGSIRDERRSLSQDQQRSLGSCDWSSDEEDIWFDHLQSQQRAARAMSITSTSQSLNLEHQSWEREWAGGETDSFVHSTSGITSIQNSVAADDQELVAAKESMDHGRSAMNWEQHASKDPTRAPGPGSRLLRRTTPKRDNRQSWMSTSSANSLVFGAVLTQGHVPPSQTLKEGVDPGNVDRFVERIFKCDLPNIDHDARSLDPGILDRRAMRRRSVDTIRKSHSRQGSMQGTLDGILEKTIDGSRPTQGAQESTATNPSLGARRSYTLTQHPHRQTVPIMHHHYHHHHYLQQRQSLQDYPPQRRHSTDIQSLVGWSNMCPKDSKAATATREDDPLRKPLLEGAAYAAALEETRRQLELMASQRNQSAEATDSVKHSEKETVEGETQPGSIQTSSSSDPHLLDVADAETSPPAVKPTPRAGPITRGSFRYQLPMFYPSQSDFPSYHSHERSYNQQRSPMNNRFQNILSSSREYPRHPPSIVLRFRSEAIAQQLCLIERELLSQVQWHELINAGWKKKPAETSVEEEKHVQETTYSIDTQQDGSSDEDSAAEEPYRPSEESSARLKNPWPFSRSSTAQTARTYSQRFPCQGQTKDSPSVTQLVDRFNLTCHWVTSEILKTTNLDLRVRVVEKFIRIAHTCYNHSNFSSLTQMMLGLQAHEVSRLNRTWARVRPQEMRIMQDLVEYTSPFHNWKQLRGAMKNIADEWGGAAGSGATPASTTGSNEAAVFTLTLSTSDRQQQQQPGSASLFSKMSISSRDKDRGRLNMSTGSHPRQASHQHTQSFGKSSGQTVSVVSGHSKSLSGPVFPSLVNSLSKDKDREKQKEQRNPPINSMPPQPQNDKDKDKAAGKAVPQQGTPHGGSIPFLGVYLSDLVYNTELPSFVEPKAPAVIAMSAIFPNYVEVSSAQQQLPSPPQSATTLLDFSNGTLPSSIPWMVNLHKHRTIATIIKRILTFQSIASRYPFVKDSELYELLKKIEILDQEEMERMSGLCEEKATTSLSAFASHVRL</sequence>
<feature type="compositionally biased region" description="Polar residues" evidence="3">
    <location>
        <begin position="1681"/>
        <end position="1717"/>
    </location>
</feature>
<feature type="compositionally biased region" description="Polar residues" evidence="3">
    <location>
        <begin position="906"/>
        <end position="919"/>
    </location>
</feature>
<dbReference type="Pfam" id="PF00618">
    <property type="entry name" value="RasGEF_N"/>
    <property type="match status" value="1"/>
</dbReference>
<dbReference type="GO" id="GO:0005085">
    <property type="term" value="F:guanyl-nucleotide exchange factor activity"/>
    <property type="evidence" value="ECO:0007669"/>
    <property type="project" value="UniProtKB-KW"/>
</dbReference>
<evidence type="ECO:0008006" key="8">
    <source>
        <dbReference type="Google" id="ProtNLM"/>
    </source>
</evidence>
<evidence type="ECO:0000313" key="7">
    <source>
        <dbReference type="Proteomes" id="UP000726737"/>
    </source>
</evidence>
<feature type="compositionally biased region" description="Basic and acidic residues" evidence="3">
    <location>
        <begin position="1469"/>
        <end position="1479"/>
    </location>
</feature>
<dbReference type="PROSITE" id="PS50212">
    <property type="entry name" value="RASGEF_NTER"/>
    <property type="match status" value="1"/>
</dbReference>
<dbReference type="SUPFAM" id="SSF48366">
    <property type="entry name" value="Ras GEF"/>
    <property type="match status" value="1"/>
</dbReference>
<dbReference type="Proteomes" id="UP000726737">
    <property type="component" value="Unassembled WGS sequence"/>
</dbReference>
<dbReference type="Gene3D" id="1.10.840.10">
    <property type="entry name" value="Ras guanine-nucleotide exchange factors catalytic domain"/>
    <property type="match status" value="1"/>
</dbReference>
<feature type="region of interest" description="Disordered" evidence="3">
    <location>
        <begin position="293"/>
        <end position="420"/>
    </location>
</feature>
<comment type="caution">
    <text evidence="6">The sequence shown here is derived from an EMBL/GenBank/DDBJ whole genome shotgun (WGS) entry which is preliminary data.</text>
</comment>
<gene>
    <name evidence="6" type="ORF">BG011_008099</name>
</gene>
<feature type="region of interest" description="Disordered" evidence="3">
    <location>
        <begin position="1432"/>
        <end position="1489"/>
    </location>
</feature>
<feature type="compositionally biased region" description="Polar residues" evidence="3">
    <location>
        <begin position="225"/>
        <end position="258"/>
    </location>
</feature>
<dbReference type="InterPro" id="IPR036964">
    <property type="entry name" value="RASGEF_cat_dom_sf"/>
</dbReference>
<feature type="compositionally biased region" description="Basic and acidic residues" evidence="3">
    <location>
        <begin position="1289"/>
        <end position="1299"/>
    </location>
</feature>
<feature type="region of interest" description="Disordered" evidence="3">
    <location>
        <begin position="194"/>
        <end position="258"/>
    </location>
</feature>
<evidence type="ECO:0000256" key="1">
    <source>
        <dbReference type="ARBA" id="ARBA00022658"/>
    </source>
</evidence>
<feature type="compositionally biased region" description="Basic and acidic residues" evidence="3">
    <location>
        <begin position="616"/>
        <end position="637"/>
    </location>
</feature>
<dbReference type="GO" id="GO:0005886">
    <property type="term" value="C:plasma membrane"/>
    <property type="evidence" value="ECO:0007669"/>
    <property type="project" value="TreeGrafter"/>
</dbReference>
<dbReference type="Pfam" id="PF00617">
    <property type="entry name" value="RasGEF"/>
    <property type="match status" value="1"/>
</dbReference>
<feature type="compositionally biased region" description="Basic and acidic residues" evidence="3">
    <location>
        <begin position="558"/>
        <end position="580"/>
    </location>
</feature>
<dbReference type="CDD" id="cd06224">
    <property type="entry name" value="REM"/>
    <property type="match status" value="1"/>
</dbReference>
<feature type="region of interest" description="Disordered" evidence="3">
    <location>
        <begin position="558"/>
        <end position="654"/>
    </location>
</feature>
<dbReference type="EMBL" id="JAAAJA010000065">
    <property type="protein sequence ID" value="KAG0263773.1"/>
    <property type="molecule type" value="Genomic_DNA"/>
</dbReference>
<feature type="region of interest" description="Disordered" evidence="3">
    <location>
        <begin position="1204"/>
        <end position="1236"/>
    </location>
</feature>
<feature type="region of interest" description="Disordered" evidence="3">
    <location>
        <begin position="1278"/>
        <end position="1341"/>
    </location>
</feature>
<feature type="domain" description="Ras-GEF" evidence="4">
    <location>
        <begin position="1402"/>
        <end position="1724"/>
    </location>
</feature>
<dbReference type="Gene3D" id="1.20.870.10">
    <property type="entry name" value="Son of sevenless (SoS) protein Chain: S domain 1"/>
    <property type="match status" value="1"/>
</dbReference>
<feature type="compositionally biased region" description="Basic and acidic residues" evidence="3">
    <location>
        <begin position="1730"/>
        <end position="1742"/>
    </location>
</feature>
<evidence type="ECO:0000313" key="6">
    <source>
        <dbReference type="EMBL" id="KAG0263773.1"/>
    </source>
</evidence>
<evidence type="ECO:0000259" key="4">
    <source>
        <dbReference type="PROSITE" id="PS50009"/>
    </source>
</evidence>
<feature type="compositionally biased region" description="Basic and acidic residues" evidence="3">
    <location>
        <begin position="343"/>
        <end position="353"/>
    </location>
</feature>
<name>A0A9P6QDV3_9FUNG</name>
<dbReference type="PANTHER" id="PTHR23113">
    <property type="entry name" value="GUANINE NUCLEOTIDE EXCHANGE FACTOR"/>
    <property type="match status" value="1"/>
</dbReference>
<dbReference type="SMART" id="SM00147">
    <property type="entry name" value="RasGEF"/>
    <property type="match status" value="1"/>
</dbReference>
<keyword evidence="7" id="KW-1185">Reference proteome</keyword>
<feature type="compositionally biased region" description="Polar residues" evidence="3">
    <location>
        <begin position="371"/>
        <end position="420"/>
    </location>
</feature>
<feature type="compositionally biased region" description="Low complexity" evidence="3">
    <location>
        <begin position="777"/>
        <end position="789"/>
    </location>
</feature>
<feature type="region of interest" description="Disordered" evidence="3">
    <location>
        <begin position="61"/>
        <end position="168"/>
    </location>
</feature>
<dbReference type="InterPro" id="IPR008937">
    <property type="entry name" value="Ras-like_GEF"/>
</dbReference>
<accession>A0A9P6QDV3</accession>
<feature type="compositionally biased region" description="Pro residues" evidence="3">
    <location>
        <begin position="790"/>
        <end position="805"/>
    </location>
</feature>
<dbReference type="InterPro" id="IPR023578">
    <property type="entry name" value="Ras_GEF_dom_sf"/>
</dbReference>
<protein>
    <recommendedName>
        <fullName evidence="8">Ras GEF</fullName>
    </recommendedName>
</protein>
<dbReference type="GO" id="GO:0007265">
    <property type="term" value="P:Ras protein signal transduction"/>
    <property type="evidence" value="ECO:0007669"/>
    <property type="project" value="TreeGrafter"/>
</dbReference>
<feature type="region of interest" description="Disordered" evidence="3">
    <location>
        <begin position="765"/>
        <end position="813"/>
    </location>
</feature>
<feature type="region of interest" description="Disordered" evidence="3">
    <location>
        <begin position="692"/>
        <end position="712"/>
    </location>
</feature>
<evidence type="ECO:0000256" key="2">
    <source>
        <dbReference type="PROSITE-ProRule" id="PRU00168"/>
    </source>
</evidence>
<dbReference type="PROSITE" id="PS50009">
    <property type="entry name" value="RASGEF_CAT"/>
    <property type="match status" value="1"/>
</dbReference>